<evidence type="ECO:0000313" key="1">
    <source>
        <dbReference type="EMBL" id="KAF1391784.1"/>
    </source>
</evidence>
<proteinExistence type="predicted"/>
<organism evidence="1 2">
    <name type="scientific">Perca fluviatilis</name>
    <name type="common">European perch</name>
    <dbReference type="NCBI Taxonomy" id="8168"/>
    <lineage>
        <taxon>Eukaryota</taxon>
        <taxon>Metazoa</taxon>
        <taxon>Chordata</taxon>
        <taxon>Craniata</taxon>
        <taxon>Vertebrata</taxon>
        <taxon>Euteleostomi</taxon>
        <taxon>Actinopterygii</taxon>
        <taxon>Neopterygii</taxon>
        <taxon>Teleostei</taxon>
        <taxon>Neoteleostei</taxon>
        <taxon>Acanthomorphata</taxon>
        <taxon>Eupercaria</taxon>
        <taxon>Perciformes</taxon>
        <taxon>Percoidei</taxon>
        <taxon>Percidae</taxon>
        <taxon>Percinae</taxon>
        <taxon>Perca</taxon>
    </lineage>
</organism>
<comment type="caution">
    <text evidence="1">The sequence shown here is derived from an EMBL/GenBank/DDBJ whole genome shotgun (WGS) entry which is preliminary data.</text>
</comment>
<evidence type="ECO:0000313" key="2">
    <source>
        <dbReference type="Proteomes" id="UP000465112"/>
    </source>
</evidence>
<dbReference type="AlphaFoldDB" id="A0A6A5FLH8"/>
<sequence>MYRLIVYLKALLYPGISINSVPVGLRCGQVSALLQVSEWSFTNTRHLSRKEFTFRDCWRNHSHIQLFKARAPSGSPECSL</sequence>
<accession>A0A6A5FLH8</accession>
<reference evidence="1 2" key="1">
    <citation type="submission" date="2019-06" db="EMBL/GenBank/DDBJ databases">
        <title>A chromosome-scale genome assembly of the European perch, Perca fluviatilis.</title>
        <authorList>
            <person name="Roques C."/>
            <person name="Zahm M."/>
            <person name="Cabau C."/>
            <person name="Klopp C."/>
            <person name="Bouchez O."/>
            <person name="Donnadieu C."/>
            <person name="Kuhl H."/>
            <person name="Gislard M."/>
            <person name="Guendouz S."/>
            <person name="Journot L."/>
            <person name="Haffray P."/>
            <person name="Bestin A."/>
            <person name="Morvezen R."/>
            <person name="Feron R."/>
            <person name="Wen M."/>
            <person name="Jouanno E."/>
            <person name="Herpin A."/>
            <person name="Schartl M."/>
            <person name="Postlethwait J."/>
            <person name="Schaerlinger B."/>
            <person name="Chardard D."/>
            <person name="Lecocq T."/>
            <person name="Poncet C."/>
            <person name="Jaffrelo L."/>
            <person name="Lampietro C."/>
            <person name="Guiguen Y."/>
        </authorList>
    </citation>
    <scope>NUCLEOTIDE SEQUENCE [LARGE SCALE GENOMIC DNA]</scope>
    <source>
        <tissue evidence="1">Blood</tissue>
    </source>
</reference>
<keyword evidence="2" id="KW-1185">Reference proteome</keyword>
<name>A0A6A5FLH8_PERFL</name>
<dbReference type="Proteomes" id="UP000465112">
    <property type="component" value="Chromosome 4"/>
</dbReference>
<dbReference type="EMBL" id="VHII01000004">
    <property type="protein sequence ID" value="KAF1391784.1"/>
    <property type="molecule type" value="Genomic_DNA"/>
</dbReference>
<gene>
    <name evidence="1" type="ORF">PFLUV_G00045680</name>
</gene>
<protein>
    <submittedName>
        <fullName evidence="1">Uncharacterized protein</fullName>
    </submittedName>
</protein>